<keyword evidence="3" id="KW-0560">Oxidoreductase</keyword>
<dbReference type="SUPFAM" id="SSF48264">
    <property type="entry name" value="Cytochrome P450"/>
    <property type="match status" value="1"/>
</dbReference>
<organism evidence="5 6">
    <name type="scientific">Thalictrum thalictroides</name>
    <name type="common">Rue-anemone</name>
    <name type="synonym">Anemone thalictroides</name>
    <dbReference type="NCBI Taxonomy" id="46969"/>
    <lineage>
        <taxon>Eukaryota</taxon>
        <taxon>Viridiplantae</taxon>
        <taxon>Streptophyta</taxon>
        <taxon>Embryophyta</taxon>
        <taxon>Tracheophyta</taxon>
        <taxon>Spermatophyta</taxon>
        <taxon>Magnoliopsida</taxon>
        <taxon>Ranunculales</taxon>
        <taxon>Ranunculaceae</taxon>
        <taxon>Thalictroideae</taxon>
        <taxon>Thalictrum</taxon>
    </lineage>
</organism>
<dbReference type="GO" id="GO:0004497">
    <property type="term" value="F:monooxygenase activity"/>
    <property type="evidence" value="ECO:0007669"/>
    <property type="project" value="InterPro"/>
</dbReference>
<evidence type="ECO:0000313" key="6">
    <source>
        <dbReference type="Proteomes" id="UP000554482"/>
    </source>
</evidence>
<dbReference type="Proteomes" id="UP000554482">
    <property type="component" value="Unassembled WGS sequence"/>
</dbReference>
<evidence type="ECO:0000256" key="4">
    <source>
        <dbReference type="ARBA" id="ARBA00023004"/>
    </source>
</evidence>
<dbReference type="GO" id="GO:0044550">
    <property type="term" value="P:secondary metabolite biosynthetic process"/>
    <property type="evidence" value="ECO:0007669"/>
    <property type="project" value="UniProtKB-ARBA"/>
</dbReference>
<gene>
    <name evidence="5" type="ORF">FRX31_017939</name>
</gene>
<evidence type="ECO:0000256" key="1">
    <source>
        <dbReference type="ARBA" id="ARBA00010617"/>
    </source>
</evidence>
<dbReference type="GO" id="GO:0005506">
    <property type="term" value="F:iron ion binding"/>
    <property type="evidence" value="ECO:0007669"/>
    <property type="project" value="InterPro"/>
</dbReference>
<dbReference type="GO" id="GO:0020037">
    <property type="term" value="F:heme binding"/>
    <property type="evidence" value="ECO:0007669"/>
    <property type="project" value="InterPro"/>
</dbReference>
<keyword evidence="2" id="KW-0479">Metal-binding</keyword>
<dbReference type="Gene3D" id="1.10.630.10">
    <property type="entry name" value="Cytochrome P450"/>
    <property type="match status" value="1"/>
</dbReference>
<evidence type="ECO:0000256" key="3">
    <source>
        <dbReference type="ARBA" id="ARBA00023002"/>
    </source>
</evidence>
<dbReference type="PANTHER" id="PTHR24296">
    <property type="entry name" value="CYTOCHROME P450"/>
    <property type="match status" value="1"/>
</dbReference>
<comment type="similarity">
    <text evidence="1">Belongs to the cytochrome P450 family.</text>
</comment>
<keyword evidence="6" id="KW-1185">Reference proteome</keyword>
<proteinExistence type="inferred from homology"/>
<dbReference type="Pfam" id="PF00067">
    <property type="entry name" value="p450"/>
    <property type="match status" value="1"/>
</dbReference>
<dbReference type="InterPro" id="IPR001128">
    <property type="entry name" value="Cyt_P450"/>
</dbReference>
<evidence type="ECO:0000256" key="2">
    <source>
        <dbReference type="ARBA" id="ARBA00022723"/>
    </source>
</evidence>
<dbReference type="OrthoDB" id="1470350at2759"/>
<protein>
    <submittedName>
        <fullName evidence="5">Cytochrome p450</fullName>
    </submittedName>
</protein>
<evidence type="ECO:0000313" key="5">
    <source>
        <dbReference type="EMBL" id="KAF5192474.1"/>
    </source>
</evidence>
<comment type="caution">
    <text evidence="5">The sequence shown here is derived from an EMBL/GenBank/DDBJ whole genome shotgun (WGS) entry which is preliminary data.</text>
</comment>
<name>A0A7J6W528_THATH</name>
<keyword evidence="4" id="KW-0408">Iron</keyword>
<dbReference type="EMBL" id="JABWDY010021296">
    <property type="protein sequence ID" value="KAF5192474.1"/>
    <property type="molecule type" value="Genomic_DNA"/>
</dbReference>
<dbReference type="InterPro" id="IPR036396">
    <property type="entry name" value="Cyt_P450_sf"/>
</dbReference>
<dbReference type="GO" id="GO:0016705">
    <property type="term" value="F:oxidoreductase activity, acting on paired donors, with incorporation or reduction of molecular oxygen"/>
    <property type="evidence" value="ECO:0007669"/>
    <property type="project" value="InterPro"/>
</dbReference>
<feature type="non-terminal residue" evidence="5">
    <location>
        <position position="222"/>
    </location>
</feature>
<reference evidence="5 6" key="1">
    <citation type="submission" date="2020-06" db="EMBL/GenBank/DDBJ databases">
        <title>Transcriptomic and genomic resources for Thalictrum thalictroides and T. hernandezii: Facilitating candidate gene discovery in an emerging model plant lineage.</title>
        <authorList>
            <person name="Arias T."/>
            <person name="Riano-Pachon D.M."/>
            <person name="Di Stilio V.S."/>
        </authorList>
    </citation>
    <scope>NUCLEOTIDE SEQUENCE [LARGE SCALE GENOMIC DNA]</scope>
    <source>
        <strain evidence="6">cv. WT478/WT964</strain>
        <tissue evidence="5">Leaves</tissue>
    </source>
</reference>
<dbReference type="AlphaFoldDB" id="A0A7J6W528"/>
<sequence>MAVVVVQFHRALQLSENHLLKRWSELCLSFFCFIFIRWYLEHKNEVLVHWPILEFIPSILKNQHRIHEWSVELFNSVGSTIVARGPIFARLNLVYTGDLRNAEYITKINFSNFPKGADYIEIFDVIGNGIFNMEYEHWQAQRKLANTTLMSKEFRSYVAKTTFNAVESSLLPFLCMQSYVIDLENIFLRFTFDSIFTVIFGRNPKSLSLDLPCNELAQAIDD</sequence>
<accession>A0A7J6W528</accession>